<keyword evidence="2" id="KW-0472">Membrane</keyword>
<dbReference type="RefSeq" id="WP_144985917.1">
    <property type="nucleotide sequence ID" value="NZ_CP037920.1"/>
</dbReference>
<reference evidence="3 4" key="1">
    <citation type="submission" date="2019-03" db="EMBL/GenBank/DDBJ databases">
        <title>Deep-cultivation of Planctomycetes and their phenomic and genomic characterization uncovers novel biology.</title>
        <authorList>
            <person name="Wiegand S."/>
            <person name="Jogler M."/>
            <person name="Boedeker C."/>
            <person name="Pinto D."/>
            <person name="Vollmers J."/>
            <person name="Rivas-Marin E."/>
            <person name="Kohn T."/>
            <person name="Peeters S.H."/>
            <person name="Heuer A."/>
            <person name="Rast P."/>
            <person name="Oberbeckmann S."/>
            <person name="Bunk B."/>
            <person name="Jeske O."/>
            <person name="Meyerdierks A."/>
            <person name="Storesund J.E."/>
            <person name="Kallscheuer N."/>
            <person name="Luecker S."/>
            <person name="Lage O.M."/>
            <person name="Pohl T."/>
            <person name="Merkel B.J."/>
            <person name="Hornburger P."/>
            <person name="Mueller R.-W."/>
            <person name="Bruemmer F."/>
            <person name="Labrenz M."/>
            <person name="Spormann A.M."/>
            <person name="Op den Camp H."/>
            <person name="Overmann J."/>
            <person name="Amann R."/>
            <person name="Jetten M.S.M."/>
            <person name="Mascher T."/>
            <person name="Medema M.H."/>
            <person name="Devos D.P."/>
            <person name="Kaster A.-K."/>
            <person name="Ovreas L."/>
            <person name="Rohde M."/>
            <person name="Galperin M.Y."/>
            <person name="Jogler C."/>
        </authorList>
    </citation>
    <scope>NUCLEOTIDE SEQUENCE [LARGE SCALE GENOMIC DNA]</scope>
    <source>
        <strain evidence="3 4">V144</strain>
    </source>
</reference>
<proteinExistence type="predicted"/>
<feature type="transmembrane region" description="Helical" evidence="2">
    <location>
        <begin position="66"/>
        <end position="85"/>
    </location>
</feature>
<sequence>MSSIERPEEFKSFQNTISQKLEVVAGSLRRHTVLEATARVLIAILALACFSLFFDWWLELSLITRVLYFLMGLSAVGYLIYRYVFLPLKVSLTPIEIANLIDQSKKVSAEQAIAPRVASVLQLPNHLMEAEQSLPMIEQAVQHNYRQLSHYPFQESIDPRHTRNCLLALLVTFLLPACFVLALPDTARLWGQRWLLGSNEPWPRDTQLTVVGLEEGQWVIPRGETATLQVHADDAGETTESVWLHLQGKDGESETITMNRFQTGDFRYELPPLQLPVEAYAWGGDDETESFQIIPIDRPRITDLKIIATHPRLSEPFVSHFSASEGNVRLLPHSEVVLELTTNVKVRQIDVDSEDVSLQWVKTDDTHFKTKWSHKKPVNFKLILQSAEHDINSHPRPVSIGVQPDRSPRLSFRYSGVRQRITAKATIPFSLIAQDDFGIRLVNMTSMIPLSGVTTKTDQEVAPKAEELEFGGTKSTDQSKTEVKSKYPVYGPAEPAVETVIDEEKQVSIAEMKLNPGAVITFQSHAEDNCYTGVQKTSSRQLVFRIVKPEELFREILLRQQQLRSRLRKTRDQVEALRDQLKLANSLEQAADWMRMHQLARREVGQVSHALNGSVDEMKLNQLGGEETYQLISQTVLRPLENLHQREMEQQRQSLETLRSKSPESMEQMTARQDEILKSLDKILNNMAQWDSFIDVVNQLNAVIKLEQLVKDKTEELKKKQVDSIFDK</sequence>
<dbReference type="EMBL" id="CP037920">
    <property type="protein sequence ID" value="QDT97586.1"/>
    <property type="molecule type" value="Genomic_DNA"/>
</dbReference>
<keyword evidence="1" id="KW-0175">Coiled coil</keyword>
<feature type="coiled-coil region" evidence="1">
    <location>
        <begin position="560"/>
        <end position="587"/>
    </location>
</feature>
<keyword evidence="2" id="KW-0812">Transmembrane</keyword>
<evidence type="ECO:0000256" key="1">
    <source>
        <dbReference type="SAM" id="Coils"/>
    </source>
</evidence>
<accession>A0A517VX54</accession>
<feature type="transmembrane region" description="Helical" evidence="2">
    <location>
        <begin position="36"/>
        <end position="54"/>
    </location>
</feature>
<evidence type="ECO:0000313" key="4">
    <source>
        <dbReference type="Proteomes" id="UP000318704"/>
    </source>
</evidence>
<gene>
    <name evidence="3" type="ORF">V144x_30650</name>
</gene>
<dbReference type="Proteomes" id="UP000318704">
    <property type="component" value="Chromosome"/>
</dbReference>
<evidence type="ECO:0000313" key="3">
    <source>
        <dbReference type="EMBL" id="QDT97586.1"/>
    </source>
</evidence>
<organism evidence="3 4">
    <name type="scientific">Gimesia aquarii</name>
    <dbReference type="NCBI Taxonomy" id="2527964"/>
    <lineage>
        <taxon>Bacteria</taxon>
        <taxon>Pseudomonadati</taxon>
        <taxon>Planctomycetota</taxon>
        <taxon>Planctomycetia</taxon>
        <taxon>Planctomycetales</taxon>
        <taxon>Planctomycetaceae</taxon>
        <taxon>Gimesia</taxon>
    </lineage>
</organism>
<name>A0A517VX54_9PLAN</name>
<evidence type="ECO:0000256" key="2">
    <source>
        <dbReference type="SAM" id="Phobius"/>
    </source>
</evidence>
<protein>
    <submittedName>
        <fullName evidence="3">Uncharacterized protein</fullName>
    </submittedName>
</protein>
<feature type="transmembrane region" description="Helical" evidence="2">
    <location>
        <begin position="165"/>
        <end position="183"/>
    </location>
</feature>
<dbReference type="AlphaFoldDB" id="A0A517VX54"/>
<dbReference type="KEGG" id="gaw:V144x_30650"/>
<keyword evidence="2" id="KW-1133">Transmembrane helix</keyword>